<proteinExistence type="predicted"/>
<feature type="domain" description="Glycosyltransferase subfamily 4-like N-terminal" evidence="2">
    <location>
        <begin position="15"/>
        <end position="206"/>
    </location>
</feature>
<organism evidence="3 4">
    <name type="scientific">Flavobacterium frigidimaris</name>
    <dbReference type="NCBI Taxonomy" id="262320"/>
    <lineage>
        <taxon>Bacteria</taxon>
        <taxon>Pseudomonadati</taxon>
        <taxon>Bacteroidota</taxon>
        <taxon>Flavobacteriia</taxon>
        <taxon>Flavobacteriales</taxon>
        <taxon>Flavobacteriaceae</taxon>
        <taxon>Flavobacterium</taxon>
    </lineage>
</organism>
<comment type="caution">
    <text evidence="3">The sequence shown here is derived from an EMBL/GenBank/DDBJ whole genome shotgun (WGS) entry which is preliminary data.</text>
</comment>
<name>A0ABX4BNJ8_FLAFR</name>
<sequence>MLKILQINKYHYIRGGSDSVYFNTANLLREYGHQVIHFAMDFSENELCSESNFFASNNDFTKQSLIQKMSNIPSFFYNRDAAERLKELIEIERPDIAHLHIFYGSLTSSILKVLKEYKVPIVVSVHDYKFVCSAYLFLNNKNEVCEKCEGKKHYQGIVNKCVKGSRLFSTVFALEAYYRDTFYPIHKMFDRLIFVSKFSATIHNKYNRELQHITSHLYNFDPLLNSKIANNKKGDYFLYAGRLSKEKGLKTLIQAFAKLPNIQLKIAGTGEEMESLILEATNNVEFLGFLKGEELQNVILNASFVVTPSEWYENNPMAVIEALTLGKPVIGANIGGIPEIVIENTSGFLFSHGSEEELKLSILKANQLSDEDYLTLSVASRKFAEEHFSPGKHYEGLIKIYTDLLEK</sequence>
<keyword evidence="4" id="KW-1185">Reference proteome</keyword>
<feature type="domain" description="Glycosyl transferase family 1" evidence="1">
    <location>
        <begin position="227"/>
        <end position="365"/>
    </location>
</feature>
<dbReference type="InterPro" id="IPR050194">
    <property type="entry name" value="Glycosyltransferase_grp1"/>
</dbReference>
<gene>
    <name evidence="3" type="ORF">B0A65_16065</name>
</gene>
<dbReference type="Pfam" id="PF13439">
    <property type="entry name" value="Glyco_transf_4"/>
    <property type="match status" value="1"/>
</dbReference>
<evidence type="ECO:0000313" key="3">
    <source>
        <dbReference type="EMBL" id="OXA77570.1"/>
    </source>
</evidence>
<evidence type="ECO:0000313" key="4">
    <source>
        <dbReference type="Proteomes" id="UP000198382"/>
    </source>
</evidence>
<dbReference type="PANTHER" id="PTHR45947">
    <property type="entry name" value="SULFOQUINOVOSYL TRANSFERASE SQD2"/>
    <property type="match status" value="1"/>
</dbReference>
<dbReference type="SUPFAM" id="SSF53756">
    <property type="entry name" value="UDP-Glycosyltransferase/glycogen phosphorylase"/>
    <property type="match status" value="1"/>
</dbReference>
<dbReference type="InterPro" id="IPR028098">
    <property type="entry name" value="Glyco_trans_4-like_N"/>
</dbReference>
<dbReference type="Pfam" id="PF00534">
    <property type="entry name" value="Glycos_transf_1"/>
    <property type="match status" value="1"/>
</dbReference>
<evidence type="ECO:0000259" key="1">
    <source>
        <dbReference type="Pfam" id="PF00534"/>
    </source>
</evidence>
<dbReference type="Proteomes" id="UP000198382">
    <property type="component" value="Unassembled WGS sequence"/>
</dbReference>
<evidence type="ECO:0000259" key="2">
    <source>
        <dbReference type="Pfam" id="PF13439"/>
    </source>
</evidence>
<accession>A0ABX4BNJ8</accession>
<dbReference type="RefSeq" id="WP_074659136.1">
    <property type="nucleotide sequence ID" value="NZ_MUGV01000026.1"/>
</dbReference>
<reference evidence="3 4" key="1">
    <citation type="submission" date="2016-11" db="EMBL/GenBank/DDBJ databases">
        <title>Whole genomes of Flavobacteriaceae.</title>
        <authorList>
            <person name="Stine C."/>
            <person name="Li C."/>
            <person name="Tadesse D."/>
        </authorList>
    </citation>
    <scope>NUCLEOTIDE SEQUENCE [LARGE SCALE GENOMIC DNA]</scope>
    <source>
        <strain evidence="3 4">DSM 15937</strain>
    </source>
</reference>
<dbReference type="Gene3D" id="3.40.50.2000">
    <property type="entry name" value="Glycogen Phosphorylase B"/>
    <property type="match status" value="2"/>
</dbReference>
<dbReference type="PANTHER" id="PTHR45947:SF13">
    <property type="entry name" value="TRANSFERASE"/>
    <property type="match status" value="1"/>
</dbReference>
<protein>
    <submittedName>
        <fullName evidence="3">Uncharacterized protein</fullName>
    </submittedName>
</protein>
<dbReference type="InterPro" id="IPR001296">
    <property type="entry name" value="Glyco_trans_1"/>
</dbReference>
<dbReference type="EMBL" id="MUGV01000026">
    <property type="protein sequence ID" value="OXA77570.1"/>
    <property type="molecule type" value="Genomic_DNA"/>
</dbReference>
<dbReference type="CDD" id="cd03801">
    <property type="entry name" value="GT4_PimA-like"/>
    <property type="match status" value="1"/>
</dbReference>